<evidence type="ECO:0000256" key="3">
    <source>
        <dbReference type="ARBA" id="ARBA00022729"/>
    </source>
</evidence>
<dbReference type="Pfam" id="PF13620">
    <property type="entry name" value="CarboxypepD_reg"/>
    <property type="match status" value="3"/>
</dbReference>
<dbReference type="RefSeq" id="WP_203663482.1">
    <property type="nucleotide sequence ID" value="NZ_BAAAZM010000005.1"/>
</dbReference>
<evidence type="ECO:0000256" key="2">
    <source>
        <dbReference type="ARBA" id="ARBA00022525"/>
    </source>
</evidence>
<keyword evidence="2" id="KW-0964">Secreted</keyword>
<dbReference type="Gene3D" id="2.60.40.10">
    <property type="entry name" value="Immunoglobulins"/>
    <property type="match status" value="1"/>
</dbReference>
<dbReference type="PANTHER" id="PTHR36108">
    <property type="entry name" value="COLOSSIN-B-RELATED"/>
    <property type="match status" value="1"/>
</dbReference>
<dbReference type="SUPFAM" id="SSF49478">
    <property type="entry name" value="Cna protein B-type domain"/>
    <property type="match status" value="2"/>
</dbReference>
<dbReference type="InterPro" id="IPR008969">
    <property type="entry name" value="CarboxyPept-like_regulatory"/>
</dbReference>
<evidence type="ECO:0000256" key="5">
    <source>
        <dbReference type="SAM" id="Phobius"/>
    </source>
</evidence>
<keyword evidence="5" id="KW-1133">Transmembrane helix</keyword>
<gene>
    <name evidence="6" type="ORF">Aru02nite_61490</name>
</gene>
<dbReference type="SUPFAM" id="SSF49464">
    <property type="entry name" value="Carboxypeptidase regulatory domain-like"/>
    <property type="match status" value="1"/>
</dbReference>
<feature type="region of interest" description="Disordered" evidence="4">
    <location>
        <begin position="160"/>
        <end position="191"/>
    </location>
</feature>
<dbReference type="EMBL" id="BOMB01000040">
    <property type="protein sequence ID" value="GID15260.1"/>
    <property type="molecule type" value="Genomic_DNA"/>
</dbReference>
<keyword evidence="5" id="KW-0812">Transmembrane</keyword>
<evidence type="ECO:0000256" key="1">
    <source>
        <dbReference type="ARBA" id="ARBA00007257"/>
    </source>
</evidence>
<dbReference type="GO" id="GO:0005975">
    <property type="term" value="P:carbohydrate metabolic process"/>
    <property type="evidence" value="ECO:0007669"/>
    <property type="project" value="UniProtKB-ARBA"/>
</dbReference>
<feature type="region of interest" description="Disordered" evidence="4">
    <location>
        <begin position="79"/>
        <end position="142"/>
    </location>
</feature>
<organism evidence="6 7">
    <name type="scientific">Actinocatenispora rupis</name>
    <dbReference type="NCBI Taxonomy" id="519421"/>
    <lineage>
        <taxon>Bacteria</taxon>
        <taxon>Bacillati</taxon>
        <taxon>Actinomycetota</taxon>
        <taxon>Actinomycetes</taxon>
        <taxon>Micromonosporales</taxon>
        <taxon>Micromonosporaceae</taxon>
        <taxon>Actinocatenispora</taxon>
    </lineage>
</organism>
<dbReference type="Proteomes" id="UP000612808">
    <property type="component" value="Unassembled WGS sequence"/>
</dbReference>
<dbReference type="SUPFAM" id="SSF103473">
    <property type="entry name" value="MFS general substrate transporter"/>
    <property type="match status" value="1"/>
</dbReference>
<keyword evidence="5" id="KW-0472">Membrane</keyword>
<evidence type="ECO:0000313" key="7">
    <source>
        <dbReference type="Proteomes" id="UP000612808"/>
    </source>
</evidence>
<comment type="caution">
    <text evidence="6">The sequence shown here is derived from an EMBL/GenBank/DDBJ whole genome shotgun (WGS) entry which is preliminary data.</text>
</comment>
<proteinExistence type="inferred from homology"/>
<dbReference type="PANTHER" id="PTHR36108:SF13">
    <property type="entry name" value="COLOSSIN-B-RELATED"/>
    <property type="match status" value="1"/>
</dbReference>
<protein>
    <submittedName>
        <fullName evidence="6">Uncharacterized protein</fullName>
    </submittedName>
</protein>
<keyword evidence="7" id="KW-1185">Reference proteome</keyword>
<accession>A0A8J3NFU4</accession>
<reference evidence="6" key="1">
    <citation type="submission" date="2021-01" db="EMBL/GenBank/DDBJ databases">
        <title>Whole genome shotgun sequence of Actinocatenispora rupis NBRC 107355.</title>
        <authorList>
            <person name="Komaki H."/>
            <person name="Tamura T."/>
        </authorList>
    </citation>
    <scope>NUCLEOTIDE SEQUENCE</scope>
    <source>
        <strain evidence="6">NBRC 107355</strain>
    </source>
</reference>
<dbReference type="AlphaFoldDB" id="A0A8J3NFU4"/>
<evidence type="ECO:0000313" key="6">
    <source>
        <dbReference type="EMBL" id="GID15260.1"/>
    </source>
</evidence>
<sequence>MTKTARGWWAPAIGAGLILGVLVGGAGLAVTGHIDHDKYGWRWPAAIGATALLAAVLMVLAAVLRERGNRRVRQAAEAASAASAASPVPGFEPPAGSTAPVPSAAPAQPTVSEPPTVAGSPAEPGNGRVRDSARARLAATVPSAAPDRWVTAAVPEGQRLPEWAGPTWGGEVRPNAPRRPAEPEPAGTPVRGYVRDAADSVVAGAAVTLIDLSGQQTGRCVTGVDGWYQVPAPRPGTYTLIVRARGHQPSASVVAVGGAPVELDLTLVGTAVLTGTVRIAGGVGTVPGATVSLVDGSGEVLAAGAADDTAGYRFAELLAGGYTVVVHAPGYRPAAVPVTVPETGTVGLDVALIGGASVLGTARAGRDDRPLPDALVTLYDARGERAAEVATDGEGRYRIDDLAAGEYTVVAAGFPAVTADVHLVDGEQYEHDVVLSHDPTTARSA</sequence>
<feature type="transmembrane region" description="Helical" evidence="5">
    <location>
        <begin position="43"/>
        <end position="64"/>
    </location>
</feature>
<comment type="similarity">
    <text evidence="1">Belongs to the serine-aspartate repeat-containing protein (SDr) family.</text>
</comment>
<evidence type="ECO:0000256" key="4">
    <source>
        <dbReference type="SAM" id="MobiDB-lite"/>
    </source>
</evidence>
<dbReference type="InterPro" id="IPR013783">
    <property type="entry name" value="Ig-like_fold"/>
</dbReference>
<keyword evidence="3" id="KW-0732">Signal</keyword>
<dbReference type="Gene3D" id="2.60.40.1120">
    <property type="entry name" value="Carboxypeptidase-like, regulatory domain"/>
    <property type="match status" value="2"/>
</dbReference>
<dbReference type="InterPro" id="IPR036259">
    <property type="entry name" value="MFS_trans_sf"/>
</dbReference>
<feature type="transmembrane region" description="Helical" evidence="5">
    <location>
        <begin position="12"/>
        <end position="31"/>
    </location>
</feature>
<name>A0A8J3NFU4_9ACTN</name>